<dbReference type="EMBL" id="ML769385">
    <property type="protein sequence ID" value="KAE9410294.1"/>
    <property type="molecule type" value="Genomic_DNA"/>
</dbReference>
<dbReference type="GO" id="GO:0000055">
    <property type="term" value="P:ribosomal large subunit export from nucleus"/>
    <property type="evidence" value="ECO:0007669"/>
    <property type="project" value="InterPro"/>
</dbReference>
<evidence type="ECO:0000256" key="7">
    <source>
        <dbReference type="ARBA" id="ARBA00023242"/>
    </source>
</evidence>
<dbReference type="GO" id="GO:0000056">
    <property type="term" value="P:ribosomal small subunit export from nucleus"/>
    <property type="evidence" value="ECO:0007669"/>
    <property type="project" value="InterPro"/>
</dbReference>
<keyword evidence="3" id="KW-0509">mRNA transport</keyword>
<dbReference type="PANTHER" id="PTHR13257:SF0">
    <property type="entry name" value="NUCLEAR PORE COMPLEX PROTEIN NUP88"/>
    <property type="match status" value="1"/>
</dbReference>
<keyword evidence="4" id="KW-0653">Protein transport</keyword>
<dbReference type="PANTHER" id="PTHR13257">
    <property type="entry name" value="NUCLEOPORIN NUP84-RELATED"/>
    <property type="match status" value="1"/>
</dbReference>
<evidence type="ECO:0000256" key="6">
    <source>
        <dbReference type="ARBA" id="ARBA00023132"/>
    </source>
</evidence>
<protein>
    <recommendedName>
        <fullName evidence="11">Nucleoporin Nup82</fullName>
    </recommendedName>
</protein>
<comment type="subcellular location">
    <subcellularLocation>
        <location evidence="1">Nucleus</location>
        <location evidence="1">Nuclear pore complex</location>
    </subcellularLocation>
</comment>
<proteinExistence type="predicted"/>
<keyword evidence="10" id="KW-1185">Reference proteome</keyword>
<feature type="compositionally biased region" description="Polar residues" evidence="8">
    <location>
        <begin position="596"/>
        <end position="606"/>
    </location>
</feature>
<feature type="region of interest" description="Disordered" evidence="8">
    <location>
        <begin position="545"/>
        <end position="564"/>
    </location>
</feature>
<evidence type="ECO:0000256" key="5">
    <source>
        <dbReference type="ARBA" id="ARBA00023010"/>
    </source>
</evidence>
<dbReference type="InterPro" id="IPR019321">
    <property type="entry name" value="Nucleoporin_Nup88"/>
</dbReference>
<evidence type="ECO:0000313" key="10">
    <source>
        <dbReference type="Proteomes" id="UP000799118"/>
    </source>
</evidence>
<evidence type="ECO:0000256" key="2">
    <source>
        <dbReference type="ARBA" id="ARBA00022448"/>
    </source>
</evidence>
<evidence type="ECO:0000256" key="1">
    <source>
        <dbReference type="ARBA" id="ARBA00004567"/>
    </source>
</evidence>
<name>A0A6A4IQ26_9AGAR</name>
<feature type="compositionally biased region" description="Pro residues" evidence="8">
    <location>
        <begin position="549"/>
        <end position="558"/>
    </location>
</feature>
<dbReference type="Proteomes" id="UP000799118">
    <property type="component" value="Unassembled WGS sequence"/>
</dbReference>
<evidence type="ECO:0000256" key="8">
    <source>
        <dbReference type="SAM" id="MobiDB-lite"/>
    </source>
</evidence>
<keyword evidence="2" id="KW-0813">Transport</keyword>
<dbReference type="OrthoDB" id="341482at2759"/>
<gene>
    <name evidence="9" type="ORF">BT96DRAFT_961764</name>
</gene>
<evidence type="ECO:0000256" key="4">
    <source>
        <dbReference type="ARBA" id="ARBA00022927"/>
    </source>
</evidence>
<dbReference type="GO" id="GO:0005643">
    <property type="term" value="C:nuclear pore"/>
    <property type="evidence" value="ECO:0007669"/>
    <property type="project" value="UniProtKB-SubCell"/>
</dbReference>
<dbReference type="GO" id="GO:0017056">
    <property type="term" value="F:structural constituent of nuclear pore"/>
    <property type="evidence" value="ECO:0007669"/>
    <property type="project" value="InterPro"/>
</dbReference>
<keyword evidence="7" id="KW-0539">Nucleus</keyword>
<sequence>MDNDPVLNHPIFSPSSKTALASDYPSLELSSNTLPSFKSTNISDNGSSSCGRRQVMVLRDTDLVLAAGNELRMTSLADTKVQRSHTKSYKTLHTPNIQFKIDQIALNSSGKLLAVAGAFQVAVVVLPRAGYSRLVPETIDCKCVQIGQFYHASNSATPIAKIEWHPWGEADSTLMVMTIDGKLREYDISVDTEEPQQILSFVSERKAGSFVAEDSSEREVVSFTLGKGRADWGPLTVYAVMRSGDVYSICPYMPQNASIPSAYVHSLECFISAKQEFLEQGGTSQATKNLSILYDYQHKYISALLKQLPPGTVFPAQSRSILMHPPTTIKAPPVRQGPFLLQPSPRMIDGSEGGDATDITYLSYSQVPDSDDVEDGVAENLDVVLISYQDGKVDVCLDVEKVEARWQSKNASHDLPMFAVYECIDLGLVSLLNSLPSTQGSRNYPICLMDPIHSDTIYVYHAFGVHALHLRPVLQGLFSALHSDAAASDSSELSAATTVQPILSTFSVERRSSNPVIAVAIPDDVYLSYSIYVLTSAMRITSFSLNPQPESPPPPKPSPADENLARSTGRRLEVIGDTPYVSLLGTEPWLPPPVLSRSTGLPSNPRLSLPNDGSQREFVLTPDTLRYLATVMARYTGQIHEIMLAQRGAEGRNALQFQEVLRQSAKCRELLEIVNRLKGPRRETSQMRIQKAHEEQQVLLKRLDRMLQSLKRMKEVVIGAGKYDEGSLLSRVRTLEREYARLMPNLKTLVEKESRWRNKAAEENKGLGISQAFAFGERSNHERARLTDLEQDVLKLAEKLDVTLGKSPSAQ</sequence>
<dbReference type="Pfam" id="PF10168">
    <property type="entry name" value="Nup88"/>
    <property type="match status" value="1"/>
</dbReference>
<keyword evidence="6" id="KW-0906">Nuclear pore complex</keyword>
<dbReference type="AlphaFoldDB" id="A0A6A4IQ26"/>
<accession>A0A6A4IQ26</accession>
<feature type="region of interest" description="Disordered" evidence="8">
    <location>
        <begin position="596"/>
        <end position="615"/>
    </location>
</feature>
<reference evidence="9" key="1">
    <citation type="journal article" date="2019" name="Environ. Microbiol.">
        <title>Fungal ecological strategies reflected in gene transcription - a case study of two litter decomposers.</title>
        <authorList>
            <person name="Barbi F."/>
            <person name="Kohler A."/>
            <person name="Barry K."/>
            <person name="Baskaran P."/>
            <person name="Daum C."/>
            <person name="Fauchery L."/>
            <person name="Ihrmark K."/>
            <person name="Kuo A."/>
            <person name="LaButti K."/>
            <person name="Lipzen A."/>
            <person name="Morin E."/>
            <person name="Grigoriev I.V."/>
            <person name="Henrissat B."/>
            <person name="Lindahl B."/>
            <person name="Martin F."/>
        </authorList>
    </citation>
    <scope>NUCLEOTIDE SEQUENCE</scope>
    <source>
        <strain evidence="9">JB14</strain>
    </source>
</reference>
<organism evidence="9 10">
    <name type="scientific">Gymnopus androsaceus JB14</name>
    <dbReference type="NCBI Taxonomy" id="1447944"/>
    <lineage>
        <taxon>Eukaryota</taxon>
        <taxon>Fungi</taxon>
        <taxon>Dikarya</taxon>
        <taxon>Basidiomycota</taxon>
        <taxon>Agaricomycotina</taxon>
        <taxon>Agaricomycetes</taxon>
        <taxon>Agaricomycetidae</taxon>
        <taxon>Agaricales</taxon>
        <taxon>Marasmiineae</taxon>
        <taxon>Omphalotaceae</taxon>
        <taxon>Gymnopus</taxon>
    </lineage>
</organism>
<evidence type="ECO:0000256" key="3">
    <source>
        <dbReference type="ARBA" id="ARBA00022816"/>
    </source>
</evidence>
<dbReference type="InterPro" id="IPR037700">
    <property type="entry name" value="NUP88/NUP82"/>
</dbReference>
<dbReference type="GO" id="GO:0006606">
    <property type="term" value="P:protein import into nucleus"/>
    <property type="evidence" value="ECO:0007669"/>
    <property type="project" value="TreeGrafter"/>
</dbReference>
<dbReference type="GO" id="GO:0006406">
    <property type="term" value="P:mRNA export from nucleus"/>
    <property type="evidence" value="ECO:0007669"/>
    <property type="project" value="TreeGrafter"/>
</dbReference>
<evidence type="ECO:0008006" key="11">
    <source>
        <dbReference type="Google" id="ProtNLM"/>
    </source>
</evidence>
<evidence type="ECO:0000313" key="9">
    <source>
        <dbReference type="EMBL" id="KAE9410294.1"/>
    </source>
</evidence>
<keyword evidence="5" id="KW-0811">Translocation</keyword>